<dbReference type="RefSeq" id="WP_197012080.1">
    <property type="nucleotide sequence ID" value="NZ_BAABES010000004.1"/>
</dbReference>
<keyword evidence="4" id="KW-1185">Reference proteome</keyword>
<evidence type="ECO:0000313" key="3">
    <source>
        <dbReference type="EMBL" id="MBG6089478.1"/>
    </source>
</evidence>
<evidence type="ECO:0000256" key="1">
    <source>
        <dbReference type="ARBA" id="ARBA00007689"/>
    </source>
</evidence>
<name>A0A931GJA0_9ACTN</name>
<protein>
    <recommendedName>
        <fullName evidence="2">YCII-related domain-containing protein</fullName>
    </recommendedName>
</protein>
<accession>A0A931GJA0</accession>
<reference evidence="3" key="1">
    <citation type="submission" date="2020-11" db="EMBL/GenBank/DDBJ databases">
        <title>Sequencing the genomes of 1000 actinobacteria strains.</title>
        <authorList>
            <person name="Klenk H.-P."/>
        </authorList>
    </citation>
    <scope>NUCLEOTIDE SEQUENCE</scope>
    <source>
        <strain evidence="3">DSM 43175</strain>
    </source>
</reference>
<dbReference type="InterPro" id="IPR011008">
    <property type="entry name" value="Dimeric_a/b-barrel"/>
</dbReference>
<dbReference type="PANTHER" id="PTHR35174">
    <property type="entry name" value="BLL7171 PROTEIN-RELATED"/>
    <property type="match status" value="1"/>
</dbReference>
<dbReference type="SUPFAM" id="SSF54909">
    <property type="entry name" value="Dimeric alpha+beta barrel"/>
    <property type="match status" value="1"/>
</dbReference>
<dbReference type="Gene3D" id="3.30.70.1060">
    <property type="entry name" value="Dimeric alpha+beta barrel"/>
    <property type="match status" value="1"/>
</dbReference>
<dbReference type="EMBL" id="JADOUA010000001">
    <property type="protein sequence ID" value="MBG6089478.1"/>
    <property type="molecule type" value="Genomic_DNA"/>
</dbReference>
<dbReference type="AlphaFoldDB" id="A0A931GJA0"/>
<comment type="caution">
    <text evidence="3">The sequence shown here is derived from an EMBL/GenBank/DDBJ whole genome shotgun (WGS) entry which is preliminary data.</text>
</comment>
<evidence type="ECO:0000259" key="2">
    <source>
        <dbReference type="Pfam" id="PF03795"/>
    </source>
</evidence>
<dbReference type="Pfam" id="PF03795">
    <property type="entry name" value="YCII"/>
    <property type="match status" value="1"/>
</dbReference>
<dbReference type="PANTHER" id="PTHR35174:SF3">
    <property type="entry name" value="BLL7171 PROTEIN"/>
    <property type="match status" value="1"/>
</dbReference>
<dbReference type="Proteomes" id="UP000614047">
    <property type="component" value="Unassembled WGS sequence"/>
</dbReference>
<dbReference type="InterPro" id="IPR005545">
    <property type="entry name" value="YCII"/>
</dbReference>
<feature type="domain" description="YCII-related" evidence="2">
    <location>
        <begin position="1"/>
        <end position="114"/>
    </location>
</feature>
<comment type="similarity">
    <text evidence="1">Belongs to the YciI family.</text>
</comment>
<gene>
    <name evidence="3" type="ORF">IW256_003591</name>
</gene>
<sequence length="121" mass="13454">MKYLLMIHMNDDAWQALSEEERNHMMNSQEGFMNMLRESGELVVTHALANPSTSATVRVGEDGAPAVTDGPFAESKEYLAGYYVVDCETKERALEVAAQMAEARFLGVEVRPIMFSAGMEM</sequence>
<evidence type="ECO:0000313" key="4">
    <source>
        <dbReference type="Proteomes" id="UP000614047"/>
    </source>
</evidence>
<proteinExistence type="inferred from homology"/>
<organism evidence="3 4">
    <name type="scientific">Actinomadura viridis</name>
    <dbReference type="NCBI Taxonomy" id="58110"/>
    <lineage>
        <taxon>Bacteria</taxon>
        <taxon>Bacillati</taxon>
        <taxon>Actinomycetota</taxon>
        <taxon>Actinomycetes</taxon>
        <taxon>Streptosporangiales</taxon>
        <taxon>Thermomonosporaceae</taxon>
        <taxon>Actinomadura</taxon>
    </lineage>
</organism>